<feature type="domain" description="Response regulatory" evidence="2">
    <location>
        <begin position="9"/>
        <end position="134"/>
    </location>
</feature>
<dbReference type="PROSITE" id="PS50110">
    <property type="entry name" value="RESPONSE_REGULATORY"/>
    <property type="match status" value="1"/>
</dbReference>
<dbReference type="Proteomes" id="UP000027153">
    <property type="component" value="Unassembled WGS sequence"/>
</dbReference>
<dbReference type="GO" id="GO:0003677">
    <property type="term" value="F:DNA binding"/>
    <property type="evidence" value="ECO:0007669"/>
    <property type="project" value="UniProtKB-KW"/>
</dbReference>
<dbReference type="PANTHER" id="PTHR44520">
    <property type="entry name" value="RESPONSE REGULATOR RCP1-RELATED"/>
    <property type="match status" value="1"/>
</dbReference>
<dbReference type="PATRIC" id="fig|1392998.3.peg.2189"/>
<dbReference type="InterPro" id="IPR011006">
    <property type="entry name" value="CheY-like_superfamily"/>
</dbReference>
<dbReference type="PANTHER" id="PTHR44520:SF2">
    <property type="entry name" value="RESPONSE REGULATOR RCP1"/>
    <property type="match status" value="1"/>
</dbReference>
<sequence>MMEGYRTSEILLVEDNPGYVRLMMEALDESKVPNNLSVVTDGVEALDFLHRKGKYANAPRPDLILLDLKLPRKSGQEVLEEIKNDPDLKRVPVVVLTVSSAEKDILKSYNLHANCYIIKPIDLDQFIAIVKQVIEFWFTIVSLPPR</sequence>
<accession>A0A062V283</accession>
<reference evidence="3 4" key="1">
    <citation type="journal article" date="2013" name="Nature">
        <title>Anaerobic oxidation of methane coupled to nitrate reduction in a novel archaeal lineage.</title>
        <authorList>
            <person name="Haroon M.F."/>
            <person name="Hu S."/>
            <person name="Shi Y."/>
            <person name="Imelfort M."/>
            <person name="Keller J."/>
            <person name="Hugenholtz P."/>
            <person name="Yuan Z."/>
            <person name="Tyson G.W."/>
        </authorList>
    </citation>
    <scope>NUCLEOTIDE SEQUENCE [LARGE SCALE GENOMIC DNA]</scope>
    <source>
        <strain evidence="3 4">ANME-2d</strain>
    </source>
</reference>
<evidence type="ECO:0000313" key="4">
    <source>
        <dbReference type="Proteomes" id="UP000027153"/>
    </source>
</evidence>
<organism evidence="3 4">
    <name type="scientific">Candidatus Methanoperedens nitratireducens</name>
    <dbReference type="NCBI Taxonomy" id="1392998"/>
    <lineage>
        <taxon>Archaea</taxon>
        <taxon>Methanobacteriati</taxon>
        <taxon>Methanobacteriota</taxon>
        <taxon>Stenosarchaea group</taxon>
        <taxon>Methanomicrobia</taxon>
        <taxon>Methanosarcinales</taxon>
        <taxon>ANME-2 cluster</taxon>
        <taxon>Candidatus Methanoperedentaceae</taxon>
        <taxon>Candidatus Methanoperedens</taxon>
    </lineage>
</organism>
<dbReference type="EMBL" id="JMIY01000005">
    <property type="protein sequence ID" value="KCZ71462.1"/>
    <property type="molecule type" value="Genomic_DNA"/>
</dbReference>
<dbReference type="InterPro" id="IPR052893">
    <property type="entry name" value="TCS_response_regulator"/>
</dbReference>
<dbReference type="SMART" id="SM00448">
    <property type="entry name" value="REC"/>
    <property type="match status" value="1"/>
</dbReference>
<dbReference type="GO" id="GO:0000160">
    <property type="term" value="P:phosphorelay signal transduction system"/>
    <property type="evidence" value="ECO:0007669"/>
    <property type="project" value="InterPro"/>
</dbReference>
<evidence type="ECO:0000256" key="1">
    <source>
        <dbReference type="PROSITE-ProRule" id="PRU00169"/>
    </source>
</evidence>
<dbReference type="InterPro" id="IPR001789">
    <property type="entry name" value="Sig_transdc_resp-reg_receiver"/>
</dbReference>
<dbReference type="OrthoDB" id="9652at2157"/>
<comment type="caution">
    <text evidence="3">The sequence shown here is derived from an EMBL/GenBank/DDBJ whole genome shotgun (WGS) entry which is preliminary data.</text>
</comment>
<dbReference type="CDD" id="cd17557">
    <property type="entry name" value="REC_Rcp-like"/>
    <property type="match status" value="1"/>
</dbReference>
<gene>
    <name evidence="3" type="ORF">ANME2D_02192</name>
</gene>
<keyword evidence="4" id="KW-1185">Reference proteome</keyword>
<protein>
    <submittedName>
        <fullName evidence="3">Response regulator with CheY-like receiver domain and winged-helix DNA-binding domain</fullName>
    </submittedName>
</protein>
<feature type="modified residue" description="4-aspartylphosphate" evidence="1">
    <location>
        <position position="67"/>
    </location>
</feature>
<evidence type="ECO:0000259" key="2">
    <source>
        <dbReference type="PROSITE" id="PS50110"/>
    </source>
</evidence>
<dbReference type="AlphaFoldDB" id="A0A062V283"/>
<dbReference type="Pfam" id="PF00072">
    <property type="entry name" value="Response_reg"/>
    <property type="match status" value="1"/>
</dbReference>
<evidence type="ECO:0000313" key="3">
    <source>
        <dbReference type="EMBL" id="KCZ71462.1"/>
    </source>
</evidence>
<dbReference type="SUPFAM" id="SSF52172">
    <property type="entry name" value="CheY-like"/>
    <property type="match status" value="1"/>
</dbReference>
<dbReference type="RefSeq" id="WP_102044983.1">
    <property type="nucleotide sequence ID" value="NZ_JMIY01000005.1"/>
</dbReference>
<dbReference type="Gene3D" id="3.40.50.2300">
    <property type="match status" value="1"/>
</dbReference>
<keyword evidence="1" id="KW-0597">Phosphoprotein</keyword>
<proteinExistence type="predicted"/>
<keyword evidence="3" id="KW-0238">DNA-binding</keyword>
<name>A0A062V283_9EURY</name>